<dbReference type="Proteomes" id="UP000198929">
    <property type="component" value="Unassembled WGS sequence"/>
</dbReference>
<evidence type="ECO:0000313" key="1">
    <source>
        <dbReference type="EMBL" id="SES10380.1"/>
    </source>
</evidence>
<reference evidence="2" key="1">
    <citation type="submission" date="2016-10" db="EMBL/GenBank/DDBJ databases">
        <authorList>
            <person name="Varghese N."/>
            <person name="Submissions S."/>
        </authorList>
    </citation>
    <scope>NUCLEOTIDE SEQUENCE [LARGE SCALE GENOMIC DNA]</scope>
    <source>
        <strain evidence="2">DSM 20524</strain>
    </source>
</reference>
<sequence>MEARTGQATAIVSQLGATDWGKVMLNKVTAESPINRILHPSTTVVLNGEENLRQTHQPREDP</sequence>
<name>A0A1H9ULG1_9CORY</name>
<protein>
    <submittedName>
        <fullName evidence="1">Uncharacterized protein</fullName>
    </submittedName>
</protein>
<keyword evidence="2" id="KW-1185">Reference proteome</keyword>
<organism evidence="1 2">
    <name type="scientific">Corynebacterium cystitidis DSM 20524</name>
    <dbReference type="NCBI Taxonomy" id="1121357"/>
    <lineage>
        <taxon>Bacteria</taxon>
        <taxon>Bacillati</taxon>
        <taxon>Actinomycetota</taxon>
        <taxon>Actinomycetes</taxon>
        <taxon>Mycobacteriales</taxon>
        <taxon>Corynebacteriaceae</taxon>
        <taxon>Corynebacterium</taxon>
    </lineage>
</organism>
<gene>
    <name evidence="1" type="ORF">SAMN05661109_01872</name>
</gene>
<dbReference type="EMBL" id="FOGQ01000008">
    <property type="protein sequence ID" value="SES10380.1"/>
    <property type="molecule type" value="Genomic_DNA"/>
</dbReference>
<evidence type="ECO:0000313" key="2">
    <source>
        <dbReference type="Proteomes" id="UP000198929"/>
    </source>
</evidence>
<proteinExistence type="predicted"/>
<accession>A0A1H9ULG1</accession>
<dbReference type="AlphaFoldDB" id="A0A1H9ULG1"/>